<keyword evidence="6" id="KW-1185">Reference proteome</keyword>
<feature type="domain" description="LamG-like jellyroll fold" evidence="4">
    <location>
        <begin position="208"/>
        <end position="371"/>
    </location>
</feature>
<dbReference type="Pfam" id="PF13517">
    <property type="entry name" value="FG-GAP_3"/>
    <property type="match status" value="2"/>
</dbReference>
<evidence type="ECO:0000256" key="3">
    <source>
        <dbReference type="SAM" id="MobiDB-lite"/>
    </source>
</evidence>
<comment type="caution">
    <text evidence="5">The sequence shown here is derived from an EMBL/GenBank/DDBJ whole genome shotgun (WGS) entry which is preliminary data.</text>
</comment>
<dbReference type="PANTHER" id="PTHR44103">
    <property type="entry name" value="PROPROTEIN CONVERTASE P"/>
    <property type="match status" value="1"/>
</dbReference>
<accession>A0ABP7DW97</accession>
<dbReference type="PANTHER" id="PTHR44103:SF1">
    <property type="entry name" value="PROPROTEIN CONVERTASE P"/>
    <property type="match status" value="1"/>
</dbReference>
<keyword evidence="1" id="KW-0732">Signal</keyword>
<gene>
    <name evidence="5" type="ORF">GCM10022224_090410</name>
</gene>
<evidence type="ECO:0000256" key="1">
    <source>
        <dbReference type="ARBA" id="ARBA00022729"/>
    </source>
</evidence>
<sequence>MRGQFPRHGVVVSSPKSQVDVLLEDGEPFVLQARRLDPGPQGANPAQRGATPQAQRPAEQRVRGGHPLRAGGTGPPPRNPPGGHTARIPAFPTVRPMRWVRFGVCAGLIAMSTVVAVSEPAEPAAAQASGLSPYDQLVLSHKPAAYWRLSHPSAGTELDRAGNGYKGTFRGVTSSEQLPNRDGAAVFNGTSGYFEVPNANAFHISTTGKFTVKAWIRPHALNFPDGEQDGYVYFMGKGTKSNAGGDQEWAGRMYNKSHPERPNRISGYAWNPEGGFGAGAAFQHPLTVNQWIHVAITFDTSEGTYGKVRIYKNGVLSGSDNLVYRPGQEDEVIVKPRPGSAPVRVGTRNFASYFKGAIGKFAMYNRALTAAELRSHYAVMTGANQDFNRDGVGDLFSTATGTLTIWNGTGTNSFTSATPVGSGWNAYSRPIAGDFNRDGLTDLAASRKDDHTLHIWNGKGADNFTSAQQLGAGWAPYEDTLTSLGDINQDGNDDIAAVYNSTLYVWNGKGGNAFGPKTAIGPNWGAYTRPIGGDFNGDGIGDLAAVRKADHTLFIWNGKGANNFTPGQEIGPGWQPYESTLMTPGDINQDGITDLAATHNGTLYIWNGMGANTFGIAQSRGSGWAGYF</sequence>
<dbReference type="Gene3D" id="2.60.120.200">
    <property type="match status" value="1"/>
</dbReference>
<dbReference type="InterPro" id="IPR006558">
    <property type="entry name" value="LamG-like"/>
</dbReference>
<name>A0ABP7DW97_9ACTN</name>
<dbReference type="Gene3D" id="2.40.128.340">
    <property type="match status" value="2"/>
</dbReference>
<dbReference type="InterPro" id="IPR013320">
    <property type="entry name" value="ConA-like_dom_sf"/>
</dbReference>
<reference evidence="6" key="1">
    <citation type="journal article" date="2019" name="Int. J. Syst. Evol. Microbiol.">
        <title>The Global Catalogue of Microorganisms (GCM) 10K type strain sequencing project: providing services to taxonomists for standard genome sequencing and annotation.</title>
        <authorList>
            <consortium name="The Broad Institute Genomics Platform"/>
            <consortium name="The Broad Institute Genome Sequencing Center for Infectious Disease"/>
            <person name="Wu L."/>
            <person name="Ma J."/>
        </authorList>
    </citation>
    <scope>NUCLEOTIDE SEQUENCE [LARGE SCALE GENOMIC DNA]</scope>
    <source>
        <strain evidence="6">JCM 16904</strain>
    </source>
</reference>
<dbReference type="InterPro" id="IPR028994">
    <property type="entry name" value="Integrin_alpha_N"/>
</dbReference>
<dbReference type="SUPFAM" id="SSF49899">
    <property type="entry name" value="Concanavalin A-like lectins/glucanases"/>
    <property type="match status" value="1"/>
</dbReference>
<proteinExistence type="predicted"/>
<evidence type="ECO:0000259" key="4">
    <source>
        <dbReference type="SMART" id="SM00560"/>
    </source>
</evidence>
<evidence type="ECO:0000313" key="6">
    <source>
        <dbReference type="Proteomes" id="UP001500902"/>
    </source>
</evidence>
<evidence type="ECO:0000313" key="5">
    <source>
        <dbReference type="EMBL" id="GAA3710883.1"/>
    </source>
</evidence>
<evidence type="ECO:0000256" key="2">
    <source>
        <dbReference type="ARBA" id="ARBA00023157"/>
    </source>
</evidence>
<dbReference type="SMART" id="SM00560">
    <property type="entry name" value="LamGL"/>
    <property type="match status" value="1"/>
</dbReference>
<dbReference type="SUPFAM" id="SSF69318">
    <property type="entry name" value="Integrin alpha N-terminal domain"/>
    <property type="match status" value="1"/>
</dbReference>
<feature type="region of interest" description="Disordered" evidence="3">
    <location>
        <begin position="30"/>
        <end position="89"/>
    </location>
</feature>
<dbReference type="InterPro" id="IPR013517">
    <property type="entry name" value="FG-GAP"/>
</dbReference>
<dbReference type="EMBL" id="BAAAZP010000211">
    <property type="protein sequence ID" value="GAA3710883.1"/>
    <property type="molecule type" value="Genomic_DNA"/>
</dbReference>
<keyword evidence="2" id="KW-1015">Disulfide bond</keyword>
<organism evidence="5 6">
    <name type="scientific">Nonomuraea antimicrobica</name>
    <dbReference type="NCBI Taxonomy" id="561173"/>
    <lineage>
        <taxon>Bacteria</taxon>
        <taxon>Bacillati</taxon>
        <taxon>Actinomycetota</taxon>
        <taxon>Actinomycetes</taxon>
        <taxon>Streptosporangiales</taxon>
        <taxon>Streptosporangiaceae</taxon>
        <taxon>Nonomuraea</taxon>
    </lineage>
</organism>
<dbReference type="Pfam" id="PF13385">
    <property type="entry name" value="Laminin_G_3"/>
    <property type="match status" value="1"/>
</dbReference>
<protein>
    <recommendedName>
        <fullName evidence="4">LamG-like jellyroll fold domain-containing protein</fullName>
    </recommendedName>
</protein>
<dbReference type="Proteomes" id="UP001500902">
    <property type="component" value="Unassembled WGS sequence"/>
</dbReference>